<accession>A0A9Q9SU44</accession>
<evidence type="ECO:0000313" key="1">
    <source>
        <dbReference type="EMBL" id="WAN69697.1"/>
    </source>
</evidence>
<reference evidence="1" key="1">
    <citation type="journal article" date="2017" name="Proc. Natl. Acad. Sci. U.S.A.">
        <title>Comparative genomics uncovers the prolific and distinctive metabolic potential of the cyanobacterial genus Moorea.</title>
        <authorList>
            <person name="Leao T."/>
            <person name="Castelao G."/>
            <person name="Korobeynikov A."/>
            <person name="Monroe E.A."/>
            <person name="Podell S."/>
            <person name="Glukhov E."/>
            <person name="Allen E.E."/>
            <person name="Gerwick W.H."/>
            <person name="Gerwick L."/>
        </authorList>
    </citation>
    <scope>NUCLEOTIDE SEQUENCE</scope>
    <source>
        <strain evidence="1">JHB</strain>
    </source>
</reference>
<dbReference type="Proteomes" id="UP000176944">
    <property type="component" value="Chromosome"/>
</dbReference>
<dbReference type="EMBL" id="CP017708">
    <property type="protein sequence ID" value="WAN69697.1"/>
    <property type="molecule type" value="Genomic_DNA"/>
</dbReference>
<dbReference type="AlphaFoldDB" id="A0A9Q9SU44"/>
<name>A0A9Q9SU44_MOOP1</name>
<proteinExistence type="predicted"/>
<organism evidence="1">
    <name type="scientific">Moorena producens (strain JHB)</name>
    <dbReference type="NCBI Taxonomy" id="1454205"/>
    <lineage>
        <taxon>Bacteria</taxon>
        <taxon>Bacillati</taxon>
        <taxon>Cyanobacteriota</taxon>
        <taxon>Cyanophyceae</taxon>
        <taxon>Coleofasciculales</taxon>
        <taxon>Coleofasciculaceae</taxon>
        <taxon>Moorena</taxon>
    </lineage>
</organism>
<protein>
    <submittedName>
        <fullName evidence="1">Uncharacterized protein</fullName>
    </submittedName>
</protein>
<reference evidence="1" key="2">
    <citation type="submission" date="2022-10" db="EMBL/GenBank/DDBJ databases">
        <authorList>
            <person name="Ngo T.-E."/>
        </authorList>
    </citation>
    <scope>NUCLEOTIDE SEQUENCE</scope>
    <source>
        <strain evidence="1">JHB</strain>
    </source>
</reference>
<gene>
    <name evidence="1" type="ORF">BJP36_37005</name>
</gene>
<sequence length="56" mass="6005">MAVVAKAVDQIEGKPTLKQRVINVLKTGGTEAFKEAVDHPLVNVLFAAIEGWQEGS</sequence>